<accession>A0ABU9AYH3</accession>
<gene>
    <name evidence="1" type="ORF">WKV53_20085</name>
</gene>
<dbReference type="RefSeq" id="WP_341406581.1">
    <property type="nucleotide sequence ID" value="NZ_JBBUKT010000008.1"/>
</dbReference>
<evidence type="ECO:0000313" key="1">
    <source>
        <dbReference type="EMBL" id="MEK7952824.1"/>
    </source>
</evidence>
<keyword evidence="2" id="KW-1185">Reference proteome</keyword>
<sequence>MACKPANNALALGEYRGEKSGITEVILLKKDGVFDHSAFRDGKQILSESGTFTVSPNEVTFVEFTEVYDVIMDAMRPPGKKFNSYAFTYIRDDAFAELKADDERKFALIQWLP</sequence>
<reference evidence="1 2" key="1">
    <citation type="submission" date="2024-04" db="EMBL/GenBank/DDBJ databases">
        <title>Luteolibacter sp. isolated from soil.</title>
        <authorList>
            <person name="An J."/>
        </authorList>
    </citation>
    <scope>NUCLEOTIDE SEQUENCE [LARGE SCALE GENOMIC DNA]</scope>
    <source>
        <strain evidence="1 2">Y139</strain>
    </source>
</reference>
<name>A0ABU9AYH3_9BACT</name>
<dbReference type="Proteomes" id="UP001371305">
    <property type="component" value="Unassembled WGS sequence"/>
</dbReference>
<organism evidence="1 2">
    <name type="scientific">Luteolibacter soli</name>
    <dbReference type="NCBI Taxonomy" id="3135280"/>
    <lineage>
        <taxon>Bacteria</taxon>
        <taxon>Pseudomonadati</taxon>
        <taxon>Verrucomicrobiota</taxon>
        <taxon>Verrucomicrobiia</taxon>
        <taxon>Verrucomicrobiales</taxon>
        <taxon>Verrucomicrobiaceae</taxon>
        <taxon>Luteolibacter</taxon>
    </lineage>
</organism>
<evidence type="ECO:0000313" key="2">
    <source>
        <dbReference type="Proteomes" id="UP001371305"/>
    </source>
</evidence>
<protein>
    <submittedName>
        <fullName evidence="1">Uncharacterized protein</fullName>
    </submittedName>
</protein>
<dbReference type="EMBL" id="JBBUKT010000008">
    <property type="protein sequence ID" value="MEK7952824.1"/>
    <property type="molecule type" value="Genomic_DNA"/>
</dbReference>
<comment type="caution">
    <text evidence="1">The sequence shown here is derived from an EMBL/GenBank/DDBJ whole genome shotgun (WGS) entry which is preliminary data.</text>
</comment>
<proteinExistence type="predicted"/>